<sequence length="2573" mass="295267">MKQPLFIFTLTIIFALILYSNQLNSVGVYEEELVGCYDNTSTSTCLNTLCRKGCIDCTSDNVCTSCEYGWFIFHTPQNTIECVQCPYYDIDAYNAGTYDLNYINQCANCLELPFQWEKVRKCSQSYLFYENTSGNGAQSTPQNVTSNLPDLFTIVVDTDQTQNNVATRYYVQQMTPHCDNYDWKNYEIDTLISLNEIDEILETFNDVVCEECLTGFILTDDNQCEACGIDNCQNCYLNPSSQNKECIICNDGYSPSSDKLSCKKCSELISLCTDCIFNSLSGNTECTECATDYRPSSDASQCEPQNCQDSNCKSCPYSDYICEQCEDRYEVDSNYECSFVQSCKKGTANCQQCYQYVAANDPVVTMFGLQCLYCEGQVGNYECLEYCQSYYGYSFNDATCVSCLNYMDKCKSCIIDDDDEFECLSCGDGFGFDDQLNSCRSCSDVQTDGTCEECEYIDGDFYCFDCQDGYGIVLYSQGFYCKKCQDNCSSCFFDTDDNINFIQTCIECDSEMYKISDDYSKCQYSCDQLFGGNCSPDQCIANDYYQKYSSNVSIYPSQQAICKTCIPGYSLNSSGDECTENVKYCKNTLRFTTSEYLNINPFVEFLQEKHIGYCYNGCRDDGNSGTLFYDPNLQKCVDCDDSDKCRKKVTINRYIYCSENLSDMPPFLGVNDEWLSIKDFNSDFLSFDFDFNDNFYSSWNTKGVSFFEFNIVFVGSNNIQDKQCIIPGGIDVSVSSNIPKYIFRVSEINVNFVTWKYSTDIADANNFNTIQMDIFSNYYSFSVQQISKFSINNINFYGSKLYANESIELKESGEYDVDFAEFYLEMIDNLPNSKLYLSSVTFQHQLNSFIVPKFILEDLGELNLSNFEYSSKLTTSETLTGFKMFQFKKNIWQVQKFNLIVDNFILTDMMFDKVVFFEIPQKEAYIEMKNIILDTIILKSSQFIGDTSSGLGTGQQWYVIENLNVSNIQLFDSSLIYITNSRFLNGKNWFFSGIYNILVENDQQALINLNSYLLETIYLSQSTFYGTTFVQQNSSPSLVTYYKDYNKISSLFITEVALYLNQNQRFISLKGNLDLKIDTISIDGVHTTLDTTLYNDIITYVYNDEYEVYSYSRYKVSAVVDKKVPLWLIEINNDVLQNTVKMENINFYGIDDISILYFYNVKNVEIEGFECGSKTDERFDGQCIKTYVAGSIHADKFYLTDSLIINTQSSSNPLYISGYSDTKLIDYKAYNLKVKSGVYLDPSGSTANILIQNCQLQYIKTFLDQEEAIQGAGFFIDQQTATSLTLNMSEITFSSMMAKDKAAGIYINCPTYITYAYLDTIVFQNVFALKGAAIYVQLASTDKGFLSLKNIDIQGPGKESTYEFKQTIGILDGEEAEVFNLQGYDNYFGEILQYGVQGQKFTNIDKNNLYMDSFINEAVDDLSAIYIIESTITIELLSIKNVYLQQGFQIQQSTLDASQLNIKEVICINCSEYKGSNALIETDFSIENSSFKNCESYYGGGLFVSNQGVCTVHGDYCQISNSYFQNNWANAEGGGLYIQDTLFQIQNSFFINNTAQGDYSDSDNPVRGEGGGILSSCSSVLPQEDDRRILASYKNILKKTFFEKNIAEFGAAGKITGGISLSQDDNTFQSNKASKYGDDMVTHCVYGEGQQTGGVCYECPEDQYSLDEEGSTCSACMEHATCYGGDRVILNAGYWRAHNYTAEIVHCKNQPENCLQVDSVDKNNFTCQTGYVGALCQACDLRGLTTDGVRYSVSSNYNCGKCDDQVWNGMKVFLVNLWVLISMFIAVKGTLQLVQEKIMLKSILTLFRGFRAKYNETGILIKMFMNYAQIIFILSTLDISLPSFLTNGQDNIGNPVKSMGNALDCYLILIQQKIPNIYFKIIWQLIVNLIQFVMFFFLYQIYKKISKKQIKNSYLIWTSLIYQLIYLQPSYVNIILETISCVEYGGYSWILADVQYQCYTDEYWAWTIFFLVPFLIFWVILLPSLMFYMLFKQKKNGTLQNSKNLYKFGFLYQEYKQDAFYWELVKVVQKTLIVAVIQLYSNEIKEKAILVFEIVFIYGIIVYFKHPYQSNQLNQLDIIIAIVCCLSLITGVFIYQIPYSGWEIWGLIVIFITNVWLIAYIVYLIFKKSIDDLNQKHAEKIEKLKAKIPFLRKIFKQSPQIIKNRKAQWKLIRQQVKLYIDGKQAGIIYSTLPSPYDIDDENIQQYEEDQQLLNSLSSQKSFEKVKNVYQQIQKNQKRRSTINQDMEIYSANFVRTPTSKKTFIVPDMEDSNAKIFKKSISGKKYSSIEILRNKINGQDKKRVLNIIDQYREARRKDLLETKSKYRKYFIEKWDIKSGKCDEVELLKQQVKINQGKNNRFVQNILFVDKLLIIYLYQVVAEDINEQNLNKESIKFSQKSVNFSEELSINNNTPKNNRQNKQKKYNLDNNQDELQKRKDSTSSKYSLDLTPENTEIKIIKSNQKEESVQTSLLLSQRNKNAEIVDYQQIQQQQDTFSPSSDASILKKQNRKSQQNQKKSKFNFTEQSNINQKASDQQQMLSDESQEFVDLSGNSPNIQDNNEKQQEVSFESKKK</sequence>
<keyword evidence="2" id="KW-0812">Transmembrane</keyword>
<feature type="transmembrane region" description="Helical" evidence="2">
    <location>
        <begin position="1881"/>
        <end position="1902"/>
    </location>
</feature>
<protein>
    <submittedName>
        <fullName evidence="5">Pectin lyase fold/virulence factor</fullName>
    </submittedName>
</protein>
<dbReference type="SUPFAM" id="SSF51126">
    <property type="entry name" value="Pectin lyase-like"/>
    <property type="match status" value="2"/>
</dbReference>
<feature type="signal peptide" evidence="3">
    <location>
        <begin position="1"/>
        <end position="22"/>
    </location>
</feature>
<dbReference type="InterPro" id="IPR011050">
    <property type="entry name" value="Pectin_lyase_fold/virulence"/>
</dbReference>
<evidence type="ECO:0000256" key="1">
    <source>
        <dbReference type="SAM" id="MobiDB-lite"/>
    </source>
</evidence>
<keyword evidence="3" id="KW-0732">Signal</keyword>
<dbReference type="SMART" id="SM00181">
    <property type="entry name" value="EGF"/>
    <property type="match status" value="6"/>
</dbReference>
<dbReference type="Proteomes" id="UP000054937">
    <property type="component" value="Unassembled WGS sequence"/>
</dbReference>
<dbReference type="PANTHER" id="PTHR11319:SF35">
    <property type="entry name" value="OUTER MEMBRANE PROTEIN PMPC-RELATED"/>
    <property type="match status" value="1"/>
</dbReference>
<feature type="transmembrane region" description="Helical" evidence="2">
    <location>
        <begin position="1819"/>
        <end position="1837"/>
    </location>
</feature>
<gene>
    <name evidence="5" type="ORF">PPERSA_10061</name>
</gene>
<feature type="domain" description="EGF-like" evidence="4">
    <location>
        <begin position="441"/>
        <end position="482"/>
    </location>
</feature>
<evidence type="ECO:0000313" key="5">
    <source>
        <dbReference type="EMBL" id="KRX02444.1"/>
    </source>
</evidence>
<evidence type="ECO:0000259" key="4">
    <source>
        <dbReference type="SMART" id="SM00181"/>
    </source>
</evidence>
<feature type="domain" description="EGF-like" evidence="4">
    <location>
        <begin position="306"/>
        <end position="338"/>
    </location>
</feature>
<feature type="chain" id="PRO_5006867467" evidence="3">
    <location>
        <begin position="23"/>
        <end position="2573"/>
    </location>
</feature>
<evidence type="ECO:0000256" key="2">
    <source>
        <dbReference type="SAM" id="Phobius"/>
    </source>
</evidence>
<dbReference type="EMBL" id="LDAU01000155">
    <property type="protein sequence ID" value="KRX02444.1"/>
    <property type="molecule type" value="Genomic_DNA"/>
</dbReference>
<evidence type="ECO:0000313" key="6">
    <source>
        <dbReference type="Proteomes" id="UP000054937"/>
    </source>
</evidence>
<organism evidence="5 6">
    <name type="scientific">Pseudocohnilembus persalinus</name>
    <name type="common">Ciliate</name>
    <dbReference type="NCBI Taxonomy" id="266149"/>
    <lineage>
        <taxon>Eukaryota</taxon>
        <taxon>Sar</taxon>
        <taxon>Alveolata</taxon>
        <taxon>Ciliophora</taxon>
        <taxon>Intramacronucleata</taxon>
        <taxon>Oligohymenophorea</taxon>
        <taxon>Scuticociliatia</taxon>
        <taxon>Philasterida</taxon>
        <taxon>Pseudocohnilembidae</taxon>
        <taxon>Pseudocohnilembus</taxon>
    </lineage>
</organism>
<feature type="transmembrane region" description="Helical" evidence="2">
    <location>
        <begin position="1772"/>
        <end position="1791"/>
    </location>
</feature>
<keyword evidence="6" id="KW-1185">Reference proteome</keyword>
<dbReference type="OrthoDB" id="77931at2759"/>
<dbReference type="InterPro" id="IPR000742">
    <property type="entry name" value="EGF"/>
</dbReference>
<keyword evidence="2" id="KW-0472">Membrane</keyword>
<feature type="transmembrane region" description="Helical" evidence="2">
    <location>
        <begin position="2104"/>
        <end position="2126"/>
    </location>
</feature>
<feature type="transmembrane region" description="Helical" evidence="2">
    <location>
        <begin position="1963"/>
        <end position="1991"/>
    </location>
</feature>
<evidence type="ECO:0000256" key="3">
    <source>
        <dbReference type="SAM" id="SignalP"/>
    </source>
</evidence>
<keyword evidence="2" id="KW-1133">Transmembrane helix</keyword>
<dbReference type="GO" id="GO:0016829">
    <property type="term" value="F:lyase activity"/>
    <property type="evidence" value="ECO:0007669"/>
    <property type="project" value="UniProtKB-KW"/>
</dbReference>
<feature type="region of interest" description="Disordered" evidence="1">
    <location>
        <begin position="2491"/>
        <end position="2573"/>
    </location>
</feature>
<feature type="transmembrane region" description="Helical" evidence="2">
    <location>
        <begin position="2047"/>
        <end position="2064"/>
    </location>
</feature>
<dbReference type="OMA" id="SSTHYFW"/>
<feature type="compositionally biased region" description="Polar residues" evidence="1">
    <location>
        <begin position="2520"/>
        <end position="2541"/>
    </location>
</feature>
<feature type="transmembrane region" description="Helical" evidence="2">
    <location>
        <begin position="1914"/>
        <end position="1936"/>
    </location>
</feature>
<name>A0A0V0QK16_PSEPJ</name>
<feature type="domain" description="EGF-like" evidence="4">
    <location>
        <begin position="264"/>
        <end position="303"/>
    </location>
</feature>
<keyword evidence="5" id="KW-0456">Lyase</keyword>
<feature type="transmembrane region" description="Helical" evidence="2">
    <location>
        <begin position="2076"/>
        <end position="2098"/>
    </location>
</feature>
<reference evidence="5 6" key="1">
    <citation type="journal article" date="2015" name="Sci. Rep.">
        <title>Genome of the facultative scuticociliatosis pathogen Pseudocohnilembus persalinus provides insight into its virulence through horizontal gene transfer.</title>
        <authorList>
            <person name="Xiong J."/>
            <person name="Wang G."/>
            <person name="Cheng J."/>
            <person name="Tian M."/>
            <person name="Pan X."/>
            <person name="Warren A."/>
            <person name="Jiang C."/>
            <person name="Yuan D."/>
            <person name="Miao W."/>
        </authorList>
    </citation>
    <scope>NUCLEOTIDE SEQUENCE [LARGE SCALE GENOMIC DNA]</scope>
    <source>
        <strain evidence="5">36N120E</strain>
    </source>
</reference>
<feature type="domain" description="EGF-like" evidence="4">
    <location>
        <begin position="226"/>
        <end position="263"/>
    </location>
</feature>
<feature type="domain" description="EGF-like" evidence="4">
    <location>
        <begin position="525"/>
        <end position="579"/>
    </location>
</feature>
<comment type="caution">
    <text evidence="5">The sequence shown here is derived from an EMBL/GenBank/DDBJ whole genome shotgun (WGS) entry which is preliminary data.</text>
</comment>
<accession>A0A0V0QK16</accession>
<proteinExistence type="predicted"/>
<feature type="domain" description="EGF-like" evidence="4">
    <location>
        <begin position="402"/>
        <end position="440"/>
    </location>
</feature>
<feature type="compositionally biased region" description="Basic and acidic residues" evidence="1">
    <location>
        <begin position="2559"/>
        <end position="2573"/>
    </location>
</feature>
<dbReference type="InParanoid" id="A0A0V0QK16"/>
<dbReference type="PANTHER" id="PTHR11319">
    <property type="entry name" value="G PROTEIN-COUPLED RECEPTOR-RELATED"/>
    <property type="match status" value="1"/>
</dbReference>